<organism evidence="2 3">
    <name type="scientific">Parelaphostrongylus tenuis</name>
    <name type="common">Meningeal worm</name>
    <dbReference type="NCBI Taxonomy" id="148309"/>
    <lineage>
        <taxon>Eukaryota</taxon>
        <taxon>Metazoa</taxon>
        <taxon>Ecdysozoa</taxon>
        <taxon>Nematoda</taxon>
        <taxon>Chromadorea</taxon>
        <taxon>Rhabditida</taxon>
        <taxon>Rhabditina</taxon>
        <taxon>Rhabditomorpha</taxon>
        <taxon>Strongyloidea</taxon>
        <taxon>Metastrongylidae</taxon>
        <taxon>Parelaphostrongylus</taxon>
    </lineage>
</organism>
<keyword evidence="3" id="KW-1185">Reference proteome</keyword>
<dbReference type="Proteomes" id="UP001196413">
    <property type="component" value="Unassembled WGS sequence"/>
</dbReference>
<evidence type="ECO:0000313" key="3">
    <source>
        <dbReference type="Proteomes" id="UP001196413"/>
    </source>
</evidence>
<dbReference type="EMBL" id="JAHQIW010001423">
    <property type="protein sequence ID" value="KAJ1352477.1"/>
    <property type="molecule type" value="Genomic_DNA"/>
</dbReference>
<proteinExistence type="predicted"/>
<dbReference type="AlphaFoldDB" id="A0AAD5MPK8"/>
<accession>A0AAD5MPK8</accession>
<evidence type="ECO:0000313" key="2">
    <source>
        <dbReference type="EMBL" id="KAJ1352477.1"/>
    </source>
</evidence>
<comment type="caution">
    <text evidence="2">The sequence shown here is derived from an EMBL/GenBank/DDBJ whole genome shotgun (WGS) entry which is preliminary data.</text>
</comment>
<protein>
    <submittedName>
        <fullName evidence="2">Uncharacterized protein</fullName>
    </submittedName>
</protein>
<gene>
    <name evidence="2" type="ORF">KIN20_008819</name>
</gene>
<reference evidence="2" key="1">
    <citation type="submission" date="2021-06" db="EMBL/GenBank/DDBJ databases">
        <title>Parelaphostrongylus tenuis whole genome reference sequence.</title>
        <authorList>
            <person name="Garwood T.J."/>
            <person name="Larsen P.A."/>
            <person name="Fountain-Jones N.M."/>
            <person name="Garbe J.R."/>
            <person name="Macchietto M.G."/>
            <person name="Kania S.A."/>
            <person name="Gerhold R.W."/>
            <person name="Richards J.E."/>
            <person name="Wolf T.M."/>
        </authorList>
    </citation>
    <scope>NUCLEOTIDE SEQUENCE</scope>
    <source>
        <strain evidence="2">MNPRO001-30</strain>
        <tissue evidence="2">Meninges</tissue>
    </source>
</reference>
<evidence type="ECO:0000256" key="1">
    <source>
        <dbReference type="SAM" id="MobiDB-lite"/>
    </source>
</evidence>
<feature type="compositionally biased region" description="Basic and acidic residues" evidence="1">
    <location>
        <begin position="48"/>
        <end position="57"/>
    </location>
</feature>
<feature type="region of interest" description="Disordered" evidence="1">
    <location>
        <begin position="37"/>
        <end position="59"/>
    </location>
</feature>
<sequence>MFTLCLLGLYTTATFIMFQCFKRNAYNRATNNASAEKRFEGGGTTKTDNSREKKPDNKSPFQFNFLPFKTEDEIKTDLDSIKGEDNPFKKAYKEKQKKECEGKVEQHIAIVGEKITNLSIYCHVGRFVSHRATSNLSYYNGGVVPSEKGGESHEMTHFREHDGCEKMNPGGSESIFIMK</sequence>
<name>A0AAD5MPK8_PARTN</name>